<feature type="compositionally biased region" description="Basic residues" evidence="1">
    <location>
        <begin position="207"/>
        <end position="219"/>
    </location>
</feature>
<dbReference type="RefSeq" id="WP_222581214.1">
    <property type="nucleotide sequence ID" value="NZ_JAHVHU010000017.1"/>
</dbReference>
<dbReference type="InterPro" id="IPR011990">
    <property type="entry name" value="TPR-like_helical_dom_sf"/>
</dbReference>
<dbReference type="Gene3D" id="1.25.40.10">
    <property type="entry name" value="Tetratricopeptide repeat domain"/>
    <property type="match status" value="1"/>
</dbReference>
<gene>
    <name evidence="2" type="ORF">KUV50_16095</name>
</gene>
<feature type="region of interest" description="Disordered" evidence="1">
    <location>
        <begin position="111"/>
        <end position="237"/>
    </location>
</feature>
<name>A0A953HWY4_9BACT</name>
<keyword evidence="3" id="KW-1185">Reference proteome</keyword>
<feature type="compositionally biased region" description="Basic and acidic residues" evidence="1">
    <location>
        <begin position="195"/>
        <end position="206"/>
    </location>
</feature>
<comment type="caution">
    <text evidence="2">The sequence shown here is derived from an EMBL/GenBank/DDBJ whole genome shotgun (WGS) entry which is preliminary data.</text>
</comment>
<evidence type="ECO:0000313" key="3">
    <source>
        <dbReference type="Proteomes" id="UP000753961"/>
    </source>
</evidence>
<sequence>MNTSAYYINDPIKLEEIDYEDLLISMEEHPTQTELTFITLLKQKFAFGRIDDELVHHLIVIENDKKTLREMLRIVQHFPTKSDLIQQNNSADSPSTESSTPATIIQNIEPDAQSGENNQDDAAHSSEETSNPMDKEVTKEENTIPSEPKPPHQEVNNGTEVKPSAYEKEEKTTKSKSGKESKKTDIAKKVKPKRDKQTKLEKVIDKKKNRKKKKKKQRKSANEKQTPQQEKGFTAWLQEQEVIPGTARELKRKKKGIKKKKIKTITKAEKQAERSIAENEEVVSETLARIYAQQELYDKAIQMYEKLSLKNPEKSGYFAEKIKTIQKLKS</sequence>
<evidence type="ECO:0008006" key="4">
    <source>
        <dbReference type="Google" id="ProtNLM"/>
    </source>
</evidence>
<feature type="compositionally biased region" description="Basic and acidic residues" evidence="1">
    <location>
        <begin position="165"/>
        <end position="188"/>
    </location>
</feature>
<protein>
    <recommendedName>
        <fullName evidence="4">Tetratricopeptide repeat-containing protein</fullName>
    </recommendedName>
</protein>
<feature type="compositionally biased region" description="Basic and acidic residues" evidence="1">
    <location>
        <begin position="121"/>
        <end position="142"/>
    </location>
</feature>
<evidence type="ECO:0000313" key="2">
    <source>
        <dbReference type="EMBL" id="MBY5959676.1"/>
    </source>
</evidence>
<proteinExistence type="predicted"/>
<dbReference type="AlphaFoldDB" id="A0A953HWY4"/>
<dbReference type="Proteomes" id="UP000753961">
    <property type="component" value="Unassembled WGS sequence"/>
</dbReference>
<dbReference type="EMBL" id="JAHVHU010000017">
    <property type="protein sequence ID" value="MBY5959676.1"/>
    <property type="molecule type" value="Genomic_DNA"/>
</dbReference>
<accession>A0A953HWY4</accession>
<reference evidence="2" key="1">
    <citation type="submission" date="2021-06" db="EMBL/GenBank/DDBJ databases">
        <title>44 bacteria genomes isolated from Dapeng, Shenzhen.</title>
        <authorList>
            <person name="Zheng W."/>
            <person name="Yu S."/>
            <person name="Huang Y."/>
        </authorList>
    </citation>
    <scope>NUCLEOTIDE SEQUENCE</scope>
    <source>
        <strain evidence="2">DP5N28-2</strain>
    </source>
</reference>
<organism evidence="2 3">
    <name type="scientific">Membranihabitans marinus</name>
    <dbReference type="NCBI Taxonomy" id="1227546"/>
    <lineage>
        <taxon>Bacteria</taxon>
        <taxon>Pseudomonadati</taxon>
        <taxon>Bacteroidota</taxon>
        <taxon>Saprospiria</taxon>
        <taxon>Saprospirales</taxon>
        <taxon>Saprospiraceae</taxon>
        <taxon>Membranihabitans</taxon>
    </lineage>
</organism>
<evidence type="ECO:0000256" key="1">
    <source>
        <dbReference type="SAM" id="MobiDB-lite"/>
    </source>
</evidence>